<accession>A0A233S7R2</accession>
<evidence type="ECO:0000313" key="1">
    <source>
        <dbReference type="EMBL" id="OXY91602.1"/>
    </source>
</evidence>
<comment type="caution">
    <text evidence="1">The sequence shown here is derived from an EMBL/GenBank/DDBJ whole genome shotgun (WGS) entry which is preliminary data.</text>
</comment>
<sequence>MSDATQIVETYFKAWNDFDADSRKATLESIFAKKAKIIDPDWVAEGVHAIVEAIGAAREKLGDLPLDLTTVIGSHNDAVLYTWHLGPAAEPIAKGYGVLQLEDGVIELAYNFFG</sequence>
<dbReference type="Gene3D" id="3.10.450.50">
    <property type="match status" value="1"/>
</dbReference>
<evidence type="ECO:0000313" key="2">
    <source>
        <dbReference type="Proteomes" id="UP000215483"/>
    </source>
</evidence>
<dbReference type="RefSeq" id="WP_094219823.1">
    <property type="nucleotide sequence ID" value="NZ_JBHXEP010000238.1"/>
</dbReference>
<dbReference type="Proteomes" id="UP000215483">
    <property type="component" value="Unassembled WGS sequence"/>
</dbReference>
<protein>
    <recommendedName>
        <fullName evidence="3">SnoaL-like domain-containing protein</fullName>
    </recommendedName>
</protein>
<dbReference type="InterPro" id="IPR032710">
    <property type="entry name" value="NTF2-like_dom_sf"/>
</dbReference>
<gene>
    <name evidence="1" type="ORF">BEK98_29250</name>
</gene>
<dbReference type="SUPFAM" id="SSF54427">
    <property type="entry name" value="NTF2-like"/>
    <property type="match status" value="1"/>
</dbReference>
<dbReference type="OrthoDB" id="9808719at2"/>
<name>A0A233S7R2_STRDA</name>
<dbReference type="EMBL" id="MCGQ01000028">
    <property type="protein sequence ID" value="OXY91602.1"/>
    <property type="molecule type" value="Genomic_DNA"/>
</dbReference>
<dbReference type="AlphaFoldDB" id="A0A233S7R2"/>
<proteinExistence type="predicted"/>
<keyword evidence="2" id="KW-1185">Reference proteome</keyword>
<organism evidence="1 2">
    <name type="scientific">Streptomyces diastatochromogenes</name>
    <dbReference type="NCBI Taxonomy" id="42236"/>
    <lineage>
        <taxon>Bacteria</taxon>
        <taxon>Bacillati</taxon>
        <taxon>Actinomycetota</taxon>
        <taxon>Actinomycetes</taxon>
        <taxon>Kitasatosporales</taxon>
        <taxon>Streptomycetaceae</taxon>
        <taxon>Streptomyces</taxon>
    </lineage>
</organism>
<evidence type="ECO:0008006" key="3">
    <source>
        <dbReference type="Google" id="ProtNLM"/>
    </source>
</evidence>
<reference evidence="1 2" key="1">
    <citation type="submission" date="2016-07" db="EMBL/GenBank/DDBJ databases">
        <title>Draft genome of Streptomyces diastatochromogenes.</title>
        <authorList>
            <person name="Podduturi R."/>
            <person name="Lukassen M.B."/>
            <person name="Clausen N."/>
            <person name="Nielsen J.L."/>
            <person name="Jorgensen N.O."/>
        </authorList>
    </citation>
    <scope>NUCLEOTIDE SEQUENCE [LARGE SCALE GENOMIC DNA]</scope>
    <source>
        <strain evidence="1 2">DSM 40608</strain>
    </source>
</reference>